<keyword evidence="9 10" id="KW-0998">Cell outer membrane</keyword>
<evidence type="ECO:0000256" key="4">
    <source>
        <dbReference type="ARBA" id="ARBA00022452"/>
    </source>
</evidence>
<organism evidence="15 16">
    <name type="scientific">Devosia yakushimensis</name>
    <dbReference type="NCBI Taxonomy" id="470028"/>
    <lineage>
        <taxon>Bacteria</taxon>
        <taxon>Pseudomonadati</taxon>
        <taxon>Pseudomonadota</taxon>
        <taxon>Alphaproteobacteria</taxon>
        <taxon>Hyphomicrobiales</taxon>
        <taxon>Devosiaceae</taxon>
        <taxon>Devosia</taxon>
    </lineage>
</organism>
<evidence type="ECO:0000259" key="14">
    <source>
        <dbReference type="Pfam" id="PF07715"/>
    </source>
</evidence>
<dbReference type="Pfam" id="PF07715">
    <property type="entry name" value="Plug"/>
    <property type="match status" value="1"/>
</dbReference>
<dbReference type="Pfam" id="PF00593">
    <property type="entry name" value="TonB_dep_Rec_b-barrel"/>
    <property type="match status" value="1"/>
</dbReference>
<evidence type="ECO:0000256" key="1">
    <source>
        <dbReference type="ARBA" id="ARBA00004571"/>
    </source>
</evidence>
<dbReference type="Gene3D" id="2.170.130.10">
    <property type="entry name" value="TonB-dependent receptor, plug domain"/>
    <property type="match status" value="1"/>
</dbReference>
<dbReference type="Gene3D" id="2.40.170.20">
    <property type="entry name" value="TonB-dependent receptor, beta-barrel domain"/>
    <property type="match status" value="1"/>
</dbReference>
<evidence type="ECO:0000256" key="5">
    <source>
        <dbReference type="ARBA" id="ARBA00022692"/>
    </source>
</evidence>
<reference evidence="15" key="2">
    <citation type="submission" date="2023-01" db="EMBL/GenBank/DDBJ databases">
        <title>Draft genome sequence of Devosia yakushimensis strain NBRC 103855.</title>
        <authorList>
            <person name="Sun Q."/>
            <person name="Mori K."/>
        </authorList>
    </citation>
    <scope>NUCLEOTIDE SEQUENCE</scope>
    <source>
        <strain evidence="15">NBRC 103855</strain>
    </source>
</reference>
<feature type="chain" id="PRO_5045084100" evidence="12">
    <location>
        <begin position="28"/>
        <end position="690"/>
    </location>
</feature>
<evidence type="ECO:0000256" key="3">
    <source>
        <dbReference type="ARBA" id="ARBA00022448"/>
    </source>
</evidence>
<evidence type="ECO:0000256" key="12">
    <source>
        <dbReference type="SAM" id="SignalP"/>
    </source>
</evidence>
<keyword evidence="5 10" id="KW-0812">Transmembrane</keyword>
<keyword evidence="16" id="KW-1185">Reference proteome</keyword>
<dbReference type="NCBIfam" id="TIGR01785">
    <property type="entry name" value="TonB-hemin"/>
    <property type="match status" value="1"/>
</dbReference>
<keyword evidence="7 10" id="KW-0472">Membrane</keyword>
<keyword evidence="8 15" id="KW-0675">Receptor</keyword>
<proteinExistence type="inferred from homology"/>
<dbReference type="InterPro" id="IPR011276">
    <property type="entry name" value="TonB_haem/Hb_rcpt"/>
</dbReference>
<accession>A0ABQ5UIE3</accession>
<evidence type="ECO:0000256" key="11">
    <source>
        <dbReference type="RuleBase" id="RU003357"/>
    </source>
</evidence>
<feature type="domain" description="TonB-dependent receptor plug" evidence="14">
    <location>
        <begin position="55"/>
        <end position="166"/>
    </location>
</feature>
<comment type="caution">
    <text evidence="15">The sequence shown here is derived from an EMBL/GenBank/DDBJ whole genome shotgun (WGS) entry which is preliminary data.</text>
</comment>
<gene>
    <name evidence="15" type="ORF">GCM10007913_37860</name>
</gene>
<evidence type="ECO:0000256" key="6">
    <source>
        <dbReference type="ARBA" id="ARBA00023077"/>
    </source>
</evidence>
<comment type="similarity">
    <text evidence="2 10 11">Belongs to the TonB-dependent receptor family.</text>
</comment>
<evidence type="ECO:0000256" key="10">
    <source>
        <dbReference type="PROSITE-ProRule" id="PRU01360"/>
    </source>
</evidence>
<feature type="domain" description="TonB-dependent receptor-like beta-barrel" evidence="13">
    <location>
        <begin position="256"/>
        <end position="661"/>
    </location>
</feature>
<reference evidence="15" key="1">
    <citation type="journal article" date="2014" name="Int. J. Syst. Evol. Microbiol.">
        <title>Complete genome of a new Firmicutes species belonging to the dominant human colonic microbiota ('Ruminococcus bicirculans') reveals two chromosomes and a selective capacity to utilize plant glucans.</title>
        <authorList>
            <consortium name="NISC Comparative Sequencing Program"/>
            <person name="Wegmann U."/>
            <person name="Louis P."/>
            <person name="Goesmann A."/>
            <person name="Henrissat B."/>
            <person name="Duncan S.H."/>
            <person name="Flint H.J."/>
        </authorList>
    </citation>
    <scope>NUCLEOTIDE SEQUENCE</scope>
    <source>
        <strain evidence="15">NBRC 103855</strain>
    </source>
</reference>
<keyword evidence="4 10" id="KW-1134">Transmembrane beta strand</keyword>
<feature type="signal peptide" evidence="12">
    <location>
        <begin position="1"/>
        <end position="27"/>
    </location>
</feature>
<evidence type="ECO:0000313" key="15">
    <source>
        <dbReference type="EMBL" id="GLQ11854.1"/>
    </source>
</evidence>
<dbReference type="RefSeq" id="WP_284393537.1">
    <property type="nucleotide sequence ID" value="NZ_BSNG01000003.1"/>
</dbReference>
<comment type="subcellular location">
    <subcellularLocation>
        <location evidence="1 10">Cell outer membrane</location>
        <topology evidence="1 10">Multi-pass membrane protein</topology>
    </subcellularLocation>
</comment>
<dbReference type="InterPro" id="IPR036942">
    <property type="entry name" value="Beta-barrel_TonB_sf"/>
</dbReference>
<dbReference type="CDD" id="cd01347">
    <property type="entry name" value="ligand_gated_channel"/>
    <property type="match status" value="1"/>
</dbReference>
<dbReference type="InterPro" id="IPR012910">
    <property type="entry name" value="Plug_dom"/>
</dbReference>
<evidence type="ECO:0000259" key="13">
    <source>
        <dbReference type="Pfam" id="PF00593"/>
    </source>
</evidence>
<evidence type="ECO:0000256" key="7">
    <source>
        <dbReference type="ARBA" id="ARBA00023136"/>
    </source>
</evidence>
<dbReference type="SUPFAM" id="SSF56935">
    <property type="entry name" value="Porins"/>
    <property type="match status" value="1"/>
</dbReference>
<dbReference type="PANTHER" id="PTHR30069:SF41">
    <property type="entry name" value="HEME_HEMOPEXIN UTILIZATION PROTEIN C"/>
    <property type="match status" value="1"/>
</dbReference>
<keyword evidence="12" id="KW-0732">Signal</keyword>
<dbReference type="PROSITE" id="PS52016">
    <property type="entry name" value="TONB_DEPENDENT_REC_3"/>
    <property type="match status" value="1"/>
</dbReference>
<evidence type="ECO:0000256" key="2">
    <source>
        <dbReference type="ARBA" id="ARBA00009810"/>
    </source>
</evidence>
<dbReference type="Proteomes" id="UP001161406">
    <property type="component" value="Unassembled WGS sequence"/>
</dbReference>
<keyword evidence="3 10" id="KW-0813">Transport</keyword>
<dbReference type="InterPro" id="IPR000531">
    <property type="entry name" value="Beta-barrel_TonB"/>
</dbReference>
<name>A0ABQ5UIE3_9HYPH</name>
<evidence type="ECO:0000256" key="9">
    <source>
        <dbReference type="ARBA" id="ARBA00023237"/>
    </source>
</evidence>
<evidence type="ECO:0000256" key="8">
    <source>
        <dbReference type="ARBA" id="ARBA00023170"/>
    </source>
</evidence>
<dbReference type="EMBL" id="BSNG01000003">
    <property type="protein sequence ID" value="GLQ11854.1"/>
    <property type="molecule type" value="Genomic_DNA"/>
</dbReference>
<dbReference type="InterPro" id="IPR039426">
    <property type="entry name" value="TonB-dep_rcpt-like"/>
</dbReference>
<dbReference type="InterPro" id="IPR037066">
    <property type="entry name" value="Plug_dom_sf"/>
</dbReference>
<dbReference type="PANTHER" id="PTHR30069">
    <property type="entry name" value="TONB-DEPENDENT OUTER MEMBRANE RECEPTOR"/>
    <property type="match status" value="1"/>
</dbReference>
<keyword evidence="6 11" id="KW-0798">TonB box</keyword>
<evidence type="ECO:0000313" key="16">
    <source>
        <dbReference type="Proteomes" id="UP001161406"/>
    </source>
</evidence>
<protein>
    <submittedName>
        <fullName evidence="15">TonB-dependent heme/hemoglobin receptor family protein</fullName>
    </submittedName>
</protein>
<sequence>MGLVRSHAAALMCGAALGVVGTMGAFAQSTTTTNASNITLLERLVIGAGAPKVAIDTPQAVTVVNQADIDATQATSIADVLSTVPGVSIIGSDRIFGESFNIRGIGTAETSGDESRIIINVDGAKKFYEQYRMGSFFSDPELYKQVEVLRGPASSTLYGAGALGGVINFTTKDASDFITDGHTGAARLKTQYSSNGNGTLLSGIVAQQVNESFDILAAGNWRRSNNFDLANGNELSGSEFSALSGLIKGTARFGENDEQVLRLSYQRWSSDADNQDYAQTGTVAQFGLVDREVVDQTAVLSYENADSDNPWVDLKANLSFSDTYVTQSNSAVGNIGDAEYGYRTWQANIQNTSEFDLGDWMHYLTYGVQGSYQDRIAFTTLPVPNPAITTHPEGQDTRLGVFAQNEAVYDDRLTIIAGGRADFVWQTPEETSKGEHNIEDVALSPKIAAIYDVNDNFSVFGSVAHTQRLPTLDELYQYDTLRSPSLGLEKESSNNYEAGFALSGYELIQEGDQASVKVTGFYSDLTNLIEVSPRVAGNTYYRNVGEATIYGVEVEGAYESERLFGRVAYTATVGKNDITGAALTSIPAHKLVVTVGGRDPEYGIEYGAKATFAASTETGVTPAAGGAAGTPAYATLDLFASWKPTTGPLEGSELRFGIDNIFNADYRDNQTPDRSLGRTFKVTLAKQFDW</sequence>